<keyword evidence="5 10" id="KW-0694">RNA-binding</keyword>
<dbReference type="SMART" id="SM00651">
    <property type="entry name" value="Sm"/>
    <property type="match status" value="1"/>
</dbReference>
<dbReference type="Gene3D" id="2.30.30.100">
    <property type="match status" value="1"/>
</dbReference>
<evidence type="ECO:0000256" key="2">
    <source>
        <dbReference type="ARBA" id="ARBA00006850"/>
    </source>
</evidence>
<dbReference type="InterPro" id="IPR047575">
    <property type="entry name" value="Sm"/>
</dbReference>
<dbReference type="GO" id="GO:0000398">
    <property type="term" value="P:mRNA splicing, via spliceosome"/>
    <property type="evidence" value="ECO:0007669"/>
    <property type="project" value="UniProtKB-UniRule"/>
</dbReference>
<comment type="subunit">
    <text evidence="10">LSm subunits form a heteromer with a doughnut shape.</text>
</comment>
<dbReference type="PROSITE" id="PS52002">
    <property type="entry name" value="SM"/>
    <property type="match status" value="1"/>
</dbReference>
<dbReference type="InterPro" id="IPR040002">
    <property type="entry name" value="Sm-like_LSM3"/>
</dbReference>
<evidence type="ECO:0000256" key="3">
    <source>
        <dbReference type="ARBA" id="ARBA00022664"/>
    </source>
</evidence>
<feature type="domain" description="Sm" evidence="11">
    <location>
        <begin position="13"/>
        <end position="97"/>
    </location>
</feature>
<dbReference type="Proteomes" id="UP001216150">
    <property type="component" value="Unassembled WGS sequence"/>
</dbReference>
<accession>A0AAD6GLC8</accession>
<sequence length="118" mass="13585">MADNGDSGASVSEPLDLVRLSLDEIVFVKLRGDRELKGRLHAYDSHCNLVLGDVEETIYVVEEDENEEETTRTIKKQEEMLFVRGDSVVLISPRLKQSVELRIDRGIGVWRDRWEEIK</sequence>
<dbReference type="InterPro" id="IPR010920">
    <property type="entry name" value="LSM_dom_sf"/>
</dbReference>
<keyword evidence="7 10" id="KW-0539">Nucleus</keyword>
<comment type="subcellular location">
    <subcellularLocation>
        <location evidence="1 10">Nucleus</location>
    </subcellularLocation>
</comment>
<keyword evidence="3 10" id="KW-0507">mRNA processing</keyword>
<evidence type="ECO:0000256" key="6">
    <source>
        <dbReference type="ARBA" id="ARBA00023187"/>
    </source>
</evidence>
<evidence type="ECO:0000256" key="10">
    <source>
        <dbReference type="RuleBase" id="RU365046"/>
    </source>
</evidence>
<dbReference type="InterPro" id="IPR034105">
    <property type="entry name" value="Lsm3"/>
</dbReference>
<dbReference type="Pfam" id="PF01423">
    <property type="entry name" value="LSM"/>
    <property type="match status" value="1"/>
</dbReference>
<dbReference type="InterPro" id="IPR001163">
    <property type="entry name" value="Sm_dom_euk/arc"/>
</dbReference>
<proteinExistence type="inferred from homology"/>
<dbReference type="FunFam" id="2.30.30.100:FF:000036">
    <property type="entry name" value="U6 snRNA-associated Sm-like protein LSm3"/>
    <property type="match status" value="1"/>
</dbReference>
<evidence type="ECO:0000313" key="13">
    <source>
        <dbReference type="Proteomes" id="UP001216150"/>
    </source>
</evidence>
<evidence type="ECO:0000256" key="4">
    <source>
        <dbReference type="ARBA" id="ARBA00022728"/>
    </source>
</evidence>
<evidence type="ECO:0000256" key="1">
    <source>
        <dbReference type="ARBA" id="ARBA00004123"/>
    </source>
</evidence>
<comment type="function">
    <text evidence="10">Binds specifically to the 3'-terminal U-tract of U6 snRNA.</text>
</comment>
<dbReference type="SUPFAM" id="SSF50182">
    <property type="entry name" value="Sm-like ribonucleoproteins"/>
    <property type="match status" value="1"/>
</dbReference>
<dbReference type="GO" id="GO:0046540">
    <property type="term" value="C:U4/U6 x U5 tri-snRNP complex"/>
    <property type="evidence" value="ECO:0007669"/>
    <property type="project" value="UniProtKB-UniRule"/>
</dbReference>
<protein>
    <recommendedName>
        <fullName evidence="10">LSM complex subunit LSM3</fullName>
    </recommendedName>
</protein>
<comment type="caution">
    <text evidence="12">The sequence shown here is derived from an EMBL/GenBank/DDBJ whole genome shotgun (WGS) entry which is preliminary data.</text>
</comment>
<comment type="subunit">
    <text evidence="9">Component of the heptameric LSM1-LSM7 complex, which consists of LSM1, LSM2, LSM3, LSM4, LSM5, LSM6 and LSM7. Component of the heptameric LSM2-LSM8 complex, which consists of LSM2, LSM3, LSM4, LSM5, LSM6, LSM7 and LSM8. The LSm subunits form a seven-membered ring structure with a doughnut shape.</text>
</comment>
<keyword evidence="8 10" id="KW-0687">Ribonucleoprotein</keyword>
<evidence type="ECO:0000256" key="9">
    <source>
        <dbReference type="ARBA" id="ARBA00025892"/>
    </source>
</evidence>
<keyword evidence="13" id="KW-1185">Reference proteome</keyword>
<dbReference type="PANTHER" id="PTHR13110">
    <property type="entry name" value="U6 SNRNA-ASSOCIATED SM-LIKE PROTEIN LSM3"/>
    <property type="match status" value="1"/>
</dbReference>
<dbReference type="AlphaFoldDB" id="A0AAD6GLC8"/>
<dbReference type="GO" id="GO:0005681">
    <property type="term" value="C:spliceosomal complex"/>
    <property type="evidence" value="ECO:0007669"/>
    <property type="project" value="UniProtKB-KW"/>
</dbReference>
<dbReference type="CDD" id="cd01730">
    <property type="entry name" value="LSm3"/>
    <property type="match status" value="1"/>
</dbReference>
<evidence type="ECO:0000256" key="8">
    <source>
        <dbReference type="ARBA" id="ARBA00023274"/>
    </source>
</evidence>
<dbReference type="EMBL" id="JAQJAC010000010">
    <property type="protein sequence ID" value="KAJ5568443.1"/>
    <property type="molecule type" value="Genomic_DNA"/>
</dbReference>
<dbReference type="GO" id="GO:0003723">
    <property type="term" value="F:RNA binding"/>
    <property type="evidence" value="ECO:0007669"/>
    <property type="project" value="UniProtKB-UniRule"/>
</dbReference>
<evidence type="ECO:0000259" key="11">
    <source>
        <dbReference type="PROSITE" id="PS52002"/>
    </source>
</evidence>
<evidence type="ECO:0000256" key="5">
    <source>
        <dbReference type="ARBA" id="ARBA00022884"/>
    </source>
</evidence>
<name>A0AAD6GLC8_9EURO</name>
<dbReference type="GO" id="GO:0005688">
    <property type="term" value="C:U6 snRNP"/>
    <property type="evidence" value="ECO:0007669"/>
    <property type="project" value="UniProtKB-UniRule"/>
</dbReference>
<evidence type="ECO:0000256" key="7">
    <source>
        <dbReference type="ARBA" id="ARBA00023242"/>
    </source>
</evidence>
<keyword evidence="4 10" id="KW-0747">Spliceosome</keyword>
<comment type="similarity">
    <text evidence="2 10">Belongs to the snRNP Sm proteins family.</text>
</comment>
<gene>
    <name evidence="10" type="primary">LSM3</name>
    <name evidence="12" type="ORF">N7450_010929</name>
</gene>
<organism evidence="12 13">
    <name type="scientific">Penicillium hetheringtonii</name>
    <dbReference type="NCBI Taxonomy" id="911720"/>
    <lineage>
        <taxon>Eukaryota</taxon>
        <taxon>Fungi</taxon>
        <taxon>Dikarya</taxon>
        <taxon>Ascomycota</taxon>
        <taxon>Pezizomycotina</taxon>
        <taxon>Eurotiomycetes</taxon>
        <taxon>Eurotiomycetidae</taxon>
        <taxon>Eurotiales</taxon>
        <taxon>Aspergillaceae</taxon>
        <taxon>Penicillium</taxon>
    </lineage>
</organism>
<reference evidence="12 13" key="1">
    <citation type="journal article" date="2023" name="IMA Fungus">
        <title>Comparative genomic study of the Penicillium genus elucidates a diverse pangenome and 15 lateral gene transfer events.</title>
        <authorList>
            <person name="Petersen C."/>
            <person name="Sorensen T."/>
            <person name="Nielsen M.R."/>
            <person name="Sondergaard T.E."/>
            <person name="Sorensen J.L."/>
            <person name="Fitzpatrick D.A."/>
            <person name="Frisvad J.C."/>
            <person name="Nielsen K.L."/>
        </authorList>
    </citation>
    <scope>NUCLEOTIDE SEQUENCE [LARGE SCALE GENOMIC DNA]</scope>
    <source>
        <strain evidence="12 13">IBT 29057</strain>
    </source>
</reference>
<keyword evidence="6 10" id="KW-0508">mRNA splicing</keyword>
<evidence type="ECO:0000313" key="12">
    <source>
        <dbReference type="EMBL" id="KAJ5568443.1"/>
    </source>
</evidence>